<dbReference type="KEGG" id="pabo:BCY86_02740"/>
<dbReference type="PROSITE" id="PS51257">
    <property type="entry name" value="PROKAR_LIPOPROTEIN"/>
    <property type="match status" value="1"/>
</dbReference>
<accession>A0A1L6MVY8</accession>
<dbReference type="Proteomes" id="UP000185544">
    <property type="component" value="Chromosome"/>
</dbReference>
<name>A0A1L6MVY8_9BACT</name>
<evidence type="ECO:0000313" key="2">
    <source>
        <dbReference type="Proteomes" id="UP000185544"/>
    </source>
</evidence>
<organism evidence="1 2">
    <name type="scientific">Pajaroellobacter abortibovis</name>
    <dbReference type="NCBI Taxonomy" id="1882918"/>
    <lineage>
        <taxon>Bacteria</taxon>
        <taxon>Pseudomonadati</taxon>
        <taxon>Myxococcota</taxon>
        <taxon>Polyangia</taxon>
        <taxon>Polyangiales</taxon>
        <taxon>Polyangiaceae</taxon>
    </lineage>
</organism>
<dbReference type="AlphaFoldDB" id="A0A1L6MVY8"/>
<protein>
    <recommendedName>
        <fullName evidence="3">DUF3352 domain-containing protein</fullName>
    </recommendedName>
</protein>
<keyword evidence="2" id="KW-1185">Reference proteome</keyword>
<reference evidence="1 2" key="1">
    <citation type="submission" date="2016-08" db="EMBL/GenBank/DDBJ databases">
        <title>Identification and validation of antigenic proteins from Pajaroellobacter abortibovis using de-novo genome sequence assembly and reverse vaccinology.</title>
        <authorList>
            <person name="Welly B.T."/>
            <person name="Miller M.R."/>
            <person name="Stott J.L."/>
            <person name="Blanchard M.T."/>
            <person name="Islas-Trejo A.D."/>
            <person name="O'Rourke S.M."/>
            <person name="Young A.E."/>
            <person name="Medrano J.F."/>
            <person name="Van Eenennaam A.L."/>
        </authorList>
    </citation>
    <scope>NUCLEOTIDE SEQUENCE [LARGE SCALE GENOMIC DNA]</scope>
    <source>
        <strain evidence="1 2">BTF92-0548A/99-0131</strain>
    </source>
</reference>
<evidence type="ECO:0000313" key="1">
    <source>
        <dbReference type="EMBL" id="APR99709.1"/>
    </source>
</evidence>
<gene>
    <name evidence="1" type="ORF">BCY86_02740</name>
</gene>
<sequence length="355" mass="39326">MLMHPKLDVRRIVCWTAILLTSLFISSCRSSLLSPSSQIQEVKEPFHLTPLVDIAPAAQLKWIIELKPRRIQERKELARAVSYLFNQSYLQAFAEKYGGIELTKTEELVIASYPQTTLFLVRSPIVSFSIEEAFLNRVSLKGRSTESKAGVLGVAQRKIERMWGTMDKQEVQLTLFGQQACALAIGKGGPLHAAELFAQSKLKKASPSLQAPPLAQAAASLPNGLMRAFYAGPFEGEAARGFGGLLASSFSVSFSIESVQAPNSQTGWLRLTLLLMGAWNEKEHEFSVKERLNGWLQTFLNSEIGKWLQPNQLPALPLIYRDQDSIRLALTINADSLGRNFYLATKASMKEALGI</sequence>
<dbReference type="STRING" id="1882918.BCY86_02740"/>
<proteinExistence type="predicted"/>
<evidence type="ECO:0008006" key="3">
    <source>
        <dbReference type="Google" id="ProtNLM"/>
    </source>
</evidence>
<dbReference type="EMBL" id="CP016908">
    <property type="protein sequence ID" value="APR99709.1"/>
    <property type="molecule type" value="Genomic_DNA"/>
</dbReference>